<dbReference type="PANTHER" id="PTHR30151">
    <property type="entry name" value="ALKANE SULFONATE ABC TRANSPORTER-RELATED, MEMBRANE SUBUNIT"/>
    <property type="match status" value="1"/>
</dbReference>
<evidence type="ECO:0000256" key="6">
    <source>
        <dbReference type="ARBA" id="ARBA00023136"/>
    </source>
</evidence>
<dbReference type="RefSeq" id="WP_266340271.1">
    <property type="nucleotide sequence ID" value="NZ_JAPKNK010000009.1"/>
</dbReference>
<dbReference type="Proteomes" id="UP001144805">
    <property type="component" value="Unassembled WGS sequence"/>
</dbReference>
<feature type="transmembrane region" description="Helical" evidence="7">
    <location>
        <begin position="20"/>
        <end position="42"/>
    </location>
</feature>
<feature type="transmembrane region" description="Helical" evidence="7">
    <location>
        <begin position="77"/>
        <end position="100"/>
    </location>
</feature>
<evidence type="ECO:0000256" key="3">
    <source>
        <dbReference type="ARBA" id="ARBA00022475"/>
    </source>
</evidence>
<comment type="caution">
    <text evidence="9">The sequence shown here is derived from an EMBL/GenBank/DDBJ whole genome shotgun (WGS) entry which is preliminary data.</text>
</comment>
<dbReference type="EMBL" id="JAPKNK010000009">
    <property type="protein sequence ID" value="MCX5571318.1"/>
    <property type="molecule type" value="Genomic_DNA"/>
</dbReference>
<dbReference type="Pfam" id="PF00528">
    <property type="entry name" value="BPD_transp_1"/>
    <property type="match status" value="1"/>
</dbReference>
<evidence type="ECO:0000313" key="9">
    <source>
        <dbReference type="EMBL" id="MCX5571318.1"/>
    </source>
</evidence>
<feature type="transmembrane region" description="Helical" evidence="7">
    <location>
        <begin position="230"/>
        <end position="249"/>
    </location>
</feature>
<dbReference type="Gene3D" id="1.10.3720.10">
    <property type="entry name" value="MetI-like"/>
    <property type="match status" value="1"/>
</dbReference>
<evidence type="ECO:0000256" key="2">
    <source>
        <dbReference type="ARBA" id="ARBA00022448"/>
    </source>
</evidence>
<dbReference type="CDD" id="cd06261">
    <property type="entry name" value="TM_PBP2"/>
    <property type="match status" value="1"/>
</dbReference>
<keyword evidence="2 7" id="KW-0813">Transport</keyword>
<organism evidence="9 10">
    <name type="scientific">Kaistia nematophila</name>
    <dbReference type="NCBI Taxonomy" id="2994654"/>
    <lineage>
        <taxon>Bacteria</taxon>
        <taxon>Pseudomonadati</taxon>
        <taxon>Pseudomonadota</taxon>
        <taxon>Alphaproteobacteria</taxon>
        <taxon>Hyphomicrobiales</taxon>
        <taxon>Kaistiaceae</taxon>
        <taxon>Kaistia</taxon>
    </lineage>
</organism>
<sequence length="265" mass="28477">MVARAEFEGTVRRHGWAGGLARAFVVAVALIAIWQLVIVVFAPPPFMLPPPARVWRALVERPDLWRRDAVTTLIETISGLVTGALAGVALALVMTFVPAIRRILMPLLIVTQAFPVFAIAPLLVLWFGFGIGSKIVMATIAIFFPVASAFHDGLARTDAGLIDLSRLYRARRWQEILYLRIPDALPALASGLRVAAVYAPVGALIGEWVGASSGLGYAMLMANGRAQTDVVFAALALLAAMAVLVRAAVEIATRHIAPWAPETIR</sequence>
<dbReference type="SUPFAM" id="SSF161098">
    <property type="entry name" value="MetI-like"/>
    <property type="match status" value="1"/>
</dbReference>
<dbReference type="GO" id="GO:0055085">
    <property type="term" value="P:transmembrane transport"/>
    <property type="evidence" value="ECO:0007669"/>
    <property type="project" value="InterPro"/>
</dbReference>
<keyword evidence="3" id="KW-1003">Cell membrane</keyword>
<keyword evidence="4 7" id="KW-0812">Transmembrane</keyword>
<keyword evidence="6 7" id="KW-0472">Membrane</keyword>
<name>A0A9X3E894_9HYPH</name>
<dbReference type="InterPro" id="IPR000515">
    <property type="entry name" value="MetI-like"/>
</dbReference>
<keyword evidence="10" id="KW-1185">Reference proteome</keyword>
<comment type="subcellular location">
    <subcellularLocation>
        <location evidence="1 7">Cell membrane</location>
        <topology evidence="1 7">Multi-pass membrane protein</topology>
    </subcellularLocation>
</comment>
<feature type="transmembrane region" description="Helical" evidence="7">
    <location>
        <begin position="107"/>
        <end position="129"/>
    </location>
</feature>
<evidence type="ECO:0000256" key="4">
    <source>
        <dbReference type="ARBA" id="ARBA00022692"/>
    </source>
</evidence>
<protein>
    <submittedName>
        <fullName evidence="9">ABC transporter permease</fullName>
    </submittedName>
</protein>
<proteinExistence type="inferred from homology"/>
<comment type="similarity">
    <text evidence="7">Belongs to the binding-protein-dependent transport system permease family.</text>
</comment>
<keyword evidence="5 7" id="KW-1133">Transmembrane helix</keyword>
<evidence type="ECO:0000256" key="7">
    <source>
        <dbReference type="RuleBase" id="RU363032"/>
    </source>
</evidence>
<gene>
    <name evidence="9" type="ORF">OSH07_19105</name>
</gene>
<feature type="domain" description="ABC transmembrane type-1" evidence="8">
    <location>
        <begin position="69"/>
        <end position="250"/>
    </location>
</feature>
<evidence type="ECO:0000313" key="10">
    <source>
        <dbReference type="Proteomes" id="UP001144805"/>
    </source>
</evidence>
<evidence type="ECO:0000256" key="5">
    <source>
        <dbReference type="ARBA" id="ARBA00022989"/>
    </source>
</evidence>
<reference evidence="9" key="1">
    <citation type="submission" date="2022-11" db="EMBL/GenBank/DDBJ databases">
        <title>Biodiversity and phylogenetic relationships of bacteria.</title>
        <authorList>
            <person name="Machado R.A.R."/>
            <person name="Bhat A."/>
            <person name="Loulou A."/>
            <person name="Kallel S."/>
        </authorList>
    </citation>
    <scope>NUCLEOTIDE SEQUENCE</scope>
    <source>
        <strain evidence="9">K-TC2</strain>
    </source>
</reference>
<evidence type="ECO:0000259" key="8">
    <source>
        <dbReference type="PROSITE" id="PS50928"/>
    </source>
</evidence>
<accession>A0A9X3E894</accession>
<evidence type="ECO:0000256" key="1">
    <source>
        <dbReference type="ARBA" id="ARBA00004651"/>
    </source>
</evidence>
<dbReference type="AlphaFoldDB" id="A0A9X3E894"/>
<dbReference type="InterPro" id="IPR035906">
    <property type="entry name" value="MetI-like_sf"/>
</dbReference>
<dbReference type="PANTHER" id="PTHR30151:SF20">
    <property type="entry name" value="ABC TRANSPORTER PERMEASE PROTEIN HI_0355-RELATED"/>
    <property type="match status" value="1"/>
</dbReference>
<dbReference type="GO" id="GO:0005886">
    <property type="term" value="C:plasma membrane"/>
    <property type="evidence" value="ECO:0007669"/>
    <property type="project" value="UniProtKB-SubCell"/>
</dbReference>
<dbReference type="PROSITE" id="PS50928">
    <property type="entry name" value="ABC_TM1"/>
    <property type="match status" value="1"/>
</dbReference>